<sequence length="103" mass="11723">METRVLKINENIEKLIALLGGESSKGMEKAPEFVKEDISMPEEEKPEHEHLPKQTLPSVTEEEPQEEIVAEKTAEQKEDNEEDYETAEDIFKKAAQVGLSVRQ</sequence>
<evidence type="ECO:0000313" key="4">
    <source>
        <dbReference type="Proteomes" id="UP001158576"/>
    </source>
</evidence>
<feature type="compositionally biased region" description="Basic and acidic residues" evidence="1">
    <location>
        <begin position="39"/>
        <end position="52"/>
    </location>
</feature>
<evidence type="ECO:0000256" key="1">
    <source>
        <dbReference type="SAM" id="MobiDB-lite"/>
    </source>
</evidence>
<accession>A0ABN7SUV4</accession>
<reference evidence="2 4" key="1">
    <citation type="submission" date="2021-04" db="EMBL/GenBank/DDBJ databases">
        <authorList>
            <person name="Bliznina A."/>
        </authorList>
    </citation>
    <scope>NUCLEOTIDE SEQUENCE [LARGE SCALE GENOMIC DNA]</scope>
</reference>
<organism evidence="2 4">
    <name type="scientific">Oikopleura dioica</name>
    <name type="common">Tunicate</name>
    <dbReference type="NCBI Taxonomy" id="34765"/>
    <lineage>
        <taxon>Eukaryota</taxon>
        <taxon>Metazoa</taxon>
        <taxon>Chordata</taxon>
        <taxon>Tunicata</taxon>
        <taxon>Appendicularia</taxon>
        <taxon>Copelata</taxon>
        <taxon>Oikopleuridae</taxon>
        <taxon>Oikopleura</taxon>
    </lineage>
</organism>
<name>A0ABN7SUV4_OIKDI</name>
<gene>
    <name evidence="2" type="ORF">OKIOD_LOCUS12403</name>
    <name evidence="3" type="ORF">OKIOD_LOCUS12405</name>
</gene>
<protein>
    <submittedName>
        <fullName evidence="2">Oidioi.mRNA.OKI2018_I69.chr1.g3638.t1.cds</fullName>
    </submittedName>
    <submittedName>
        <fullName evidence="3">Oidioi.mRNA.OKI2018_I69.chr1.g3640.t1.cds</fullName>
    </submittedName>
</protein>
<proteinExistence type="predicted"/>
<dbReference type="EMBL" id="OU015566">
    <property type="protein sequence ID" value="CAG5108112.1"/>
    <property type="molecule type" value="Genomic_DNA"/>
</dbReference>
<keyword evidence="4" id="KW-1185">Reference proteome</keyword>
<evidence type="ECO:0000313" key="3">
    <source>
        <dbReference type="EMBL" id="CAG5108116.1"/>
    </source>
</evidence>
<feature type="region of interest" description="Disordered" evidence="1">
    <location>
        <begin position="39"/>
        <end position="86"/>
    </location>
</feature>
<dbReference type="EMBL" id="OU015566">
    <property type="protein sequence ID" value="CAG5108116.1"/>
    <property type="molecule type" value="Genomic_DNA"/>
</dbReference>
<evidence type="ECO:0000313" key="2">
    <source>
        <dbReference type="EMBL" id="CAG5108112.1"/>
    </source>
</evidence>
<dbReference type="Proteomes" id="UP001158576">
    <property type="component" value="Chromosome 1"/>
</dbReference>